<name>A0A7J9FJM5_9ROSI</name>
<keyword evidence="2" id="KW-1185">Reference proteome</keyword>
<feature type="non-terminal residue" evidence="1">
    <location>
        <position position="148"/>
    </location>
</feature>
<protein>
    <submittedName>
        <fullName evidence="1">Uncharacterized protein</fullName>
    </submittedName>
</protein>
<gene>
    <name evidence="1" type="ORF">Gotri_024963</name>
</gene>
<reference evidence="1 2" key="1">
    <citation type="journal article" date="2019" name="Genome Biol. Evol.">
        <title>Insights into the evolution of the New World diploid cottons (Gossypium, subgenus Houzingenia) based on genome sequencing.</title>
        <authorList>
            <person name="Grover C.E."/>
            <person name="Arick M.A. 2nd"/>
            <person name="Thrash A."/>
            <person name="Conover J.L."/>
            <person name="Sanders W.S."/>
            <person name="Peterson D.G."/>
            <person name="Frelichowski J.E."/>
            <person name="Scheffler J.A."/>
            <person name="Scheffler B.E."/>
            <person name="Wendel J.F."/>
        </authorList>
    </citation>
    <scope>NUCLEOTIDE SEQUENCE [LARGE SCALE GENOMIC DNA]</scope>
    <source>
        <strain evidence="1">8</strain>
        <tissue evidence="1">Leaf</tissue>
    </source>
</reference>
<comment type="caution">
    <text evidence="1">The sequence shown here is derived from an EMBL/GenBank/DDBJ whole genome shotgun (WGS) entry which is preliminary data.</text>
</comment>
<evidence type="ECO:0000313" key="2">
    <source>
        <dbReference type="Proteomes" id="UP000593568"/>
    </source>
</evidence>
<dbReference type="AlphaFoldDB" id="A0A7J9FJM5"/>
<proteinExistence type="predicted"/>
<sequence length="148" mass="16187">VILLICCSSDWSESDREDWCNVFTECWACIGVSELSIRYKLVLNVIGIEEIDALAVLKFAVCVFGFDYSSKFNLLKVVLVLSISKECLGGILHGMLNINSTVPSWCWEISLNEAFLIGVGATGSVAPSSFHLSGRFISCRCIVLGIVV</sequence>
<dbReference type="Proteomes" id="UP000593568">
    <property type="component" value="Unassembled WGS sequence"/>
</dbReference>
<accession>A0A7J9FJM5</accession>
<evidence type="ECO:0000313" key="1">
    <source>
        <dbReference type="EMBL" id="MBA0785503.1"/>
    </source>
</evidence>
<organism evidence="1 2">
    <name type="scientific">Gossypium trilobum</name>
    <dbReference type="NCBI Taxonomy" id="34281"/>
    <lineage>
        <taxon>Eukaryota</taxon>
        <taxon>Viridiplantae</taxon>
        <taxon>Streptophyta</taxon>
        <taxon>Embryophyta</taxon>
        <taxon>Tracheophyta</taxon>
        <taxon>Spermatophyta</taxon>
        <taxon>Magnoliopsida</taxon>
        <taxon>eudicotyledons</taxon>
        <taxon>Gunneridae</taxon>
        <taxon>Pentapetalae</taxon>
        <taxon>rosids</taxon>
        <taxon>malvids</taxon>
        <taxon>Malvales</taxon>
        <taxon>Malvaceae</taxon>
        <taxon>Malvoideae</taxon>
        <taxon>Gossypium</taxon>
    </lineage>
</organism>
<dbReference type="EMBL" id="JABEZW010219005">
    <property type="protein sequence ID" value="MBA0785503.1"/>
    <property type="molecule type" value="Genomic_DNA"/>
</dbReference>